<protein>
    <submittedName>
        <fullName evidence="2">Uncharacterized protein</fullName>
    </submittedName>
</protein>
<dbReference type="Proteomes" id="UP000011086">
    <property type="component" value="Unassembled WGS sequence"/>
</dbReference>
<organism evidence="2">
    <name type="scientific">Pyricularia oryzae (strain Y34)</name>
    <name type="common">Rice blast fungus</name>
    <name type="synonym">Magnaporthe oryzae</name>
    <dbReference type="NCBI Taxonomy" id="1143189"/>
    <lineage>
        <taxon>Eukaryota</taxon>
        <taxon>Fungi</taxon>
        <taxon>Dikarya</taxon>
        <taxon>Ascomycota</taxon>
        <taxon>Pezizomycotina</taxon>
        <taxon>Sordariomycetes</taxon>
        <taxon>Sordariomycetidae</taxon>
        <taxon>Magnaporthales</taxon>
        <taxon>Pyriculariaceae</taxon>
        <taxon>Pyricularia</taxon>
    </lineage>
</organism>
<dbReference type="AlphaFoldDB" id="A0AA97P435"/>
<dbReference type="EMBL" id="JH792911">
    <property type="protein sequence ID" value="ELQ41605.1"/>
    <property type="molecule type" value="Genomic_DNA"/>
</dbReference>
<name>A0AA97P435_PYRO3</name>
<evidence type="ECO:0000256" key="1">
    <source>
        <dbReference type="SAM" id="MobiDB-lite"/>
    </source>
</evidence>
<feature type="region of interest" description="Disordered" evidence="1">
    <location>
        <begin position="147"/>
        <end position="167"/>
    </location>
</feature>
<proteinExistence type="predicted"/>
<accession>A0AA97P435</accession>
<gene>
    <name evidence="2" type="ORF">OOU_Y34scaffold00266g3</name>
</gene>
<sequence>MCGQRLGTGSLDHFKLGDKRSGILRRGPVAHPTWQMESYWSASNPLQIHGYLLCCQPDCSTSQGGKGASKCRGGKRLDLSTQPVDTVEATCGHGLIAPTAKNGSPTTTLGFHPPTEARLSRLCMPTQPALVRASLTKQRSTQGLMWRPDARQIGRTNARSKRKPASNSYRPRIFRQNALPVCPRQSI</sequence>
<evidence type="ECO:0000313" key="2">
    <source>
        <dbReference type="EMBL" id="ELQ41605.1"/>
    </source>
</evidence>
<reference evidence="2" key="1">
    <citation type="journal article" date="2012" name="PLoS Genet.">
        <title>Comparative analysis of the genomes of two field isolates of the rice blast fungus Magnaporthe oryzae.</title>
        <authorList>
            <person name="Xue M."/>
            <person name="Yang J."/>
            <person name="Li Z."/>
            <person name="Hu S."/>
            <person name="Yao N."/>
            <person name="Dean R.A."/>
            <person name="Zhao W."/>
            <person name="Shen M."/>
            <person name="Zhang H."/>
            <person name="Li C."/>
            <person name="Liu L."/>
            <person name="Cao L."/>
            <person name="Xu X."/>
            <person name="Xing Y."/>
            <person name="Hsiang T."/>
            <person name="Zhang Z."/>
            <person name="Xu J.R."/>
            <person name="Peng Y.L."/>
        </authorList>
    </citation>
    <scope>NUCLEOTIDE SEQUENCE</scope>
    <source>
        <strain evidence="2">Y34</strain>
    </source>
</reference>